<evidence type="ECO:0000313" key="3">
    <source>
        <dbReference type="Proteomes" id="UP000314294"/>
    </source>
</evidence>
<dbReference type="AlphaFoldDB" id="A0A4Z2F6L6"/>
<comment type="caution">
    <text evidence="2">The sequence shown here is derived from an EMBL/GenBank/DDBJ whole genome shotgun (WGS) entry which is preliminary data.</text>
</comment>
<proteinExistence type="predicted"/>
<keyword evidence="3" id="KW-1185">Reference proteome</keyword>
<name>A0A4Z2F6L6_9TELE</name>
<sequence length="382" mass="41920">MTKQVNNIRSRNAHAPVSPCVLTVDEDAGGVVRGPDHVLSQAGVVPRVLRPDPLDVQAAVPPHRHVLVRGHLEHGVKGSKRRSRPSEIKSVRPSSHQAVVVQPPSLRQRVARQQHAGQSQLLVLEDGERRRAHRHDGRHCRAGLGGNTACWWRRGSGESPVPRVPLRLTADVQTPPAPRDGARCSRPVEQRAPVRPPPADLRLGVTSGDARQGHRGADVGRHVGRLAGELGCGCNDEDLRLRDSRRAAGQRCGFSHGDENITQRHRHHGRLCTREKGSLKGFVVLRRTITYWRTIYKVRTEVAVSVPASLLARQPYTPPSSLSGFLITKVPSEVILCLKKTHRSAFQSADSDVFTRVEGGEPNLLDAAMNMALWVQTRRGGG</sequence>
<dbReference type="Proteomes" id="UP000314294">
    <property type="component" value="Unassembled WGS sequence"/>
</dbReference>
<gene>
    <name evidence="2" type="ORF">EYF80_053405</name>
</gene>
<feature type="region of interest" description="Disordered" evidence="1">
    <location>
        <begin position="171"/>
        <end position="216"/>
    </location>
</feature>
<evidence type="ECO:0000256" key="1">
    <source>
        <dbReference type="SAM" id="MobiDB-lite"/>
    </source>
</evidence>
<feature type="region of interest" description="Disordered" evidence="1">
    <location>
        <begin position="73"/>
        <end position="99"/>
    </location>
</feature>
<evidence type="ECO:0000313" key="2">
    <source>
        <dbReference type="EMBL" id="TNN36421.1"/>
    </source>
</evidence>
<accession>A0A4Z2F6L6</accession>
<dbReference type="EMBL" id="SRLO01001620">
    <property type="protein sequence ID" value="TNN36421.1"/>
    <property type="molecule type" value="Genomic_DNA"/>
</dbReference>
<feature type="compositionally biased region" description="Basic and acidic residues" evidence="1">
    <location>
        <begin position="180"/>
        <end position="189"/>
    </location>
</feature>
<reference evidence="2 3" key="1">
    <citation type="submission" date="2019-03" db="EMBL/GenBank/DDBJ databases">
        <title>First draft genome of Liparis tanakae, snailfish: a comprehensive survey of snailfish specific genes.</title>
        <authorList>
            <person name="Kim W."/>
            <person name="Song I."/>
            <person name="Jeong J.-H."/>
            <person name="Kim D."/>
            <person name="Kim S."/>
            <person name="Ryu S."/>
            <person name="Song J.Y."/>
            <person name="Lee S.K."/>
        </authorList>
    </citation>
    <scope>NUCLEOTIDE SEQUENCE [LARGE SCALE GENOMIC DNA]</scope>
    <source>
        <tissue evidence="2">Muscle</tissue>
    </source>
</reference>
<organism evidence="2 3">
    <name type="scientific">Liparis tanakae</name>
    <name type="common">Tanaka's snailfish</name>
    <dbReference type="NCBI Taxonomy" id="230148"/>
    <lineage>
        <taxon>Eukaryota</taxon>
        <taxon>Metazoa</taxon>
        <taxon>Chordata</taxon>
        <taxon>Craniata</taxon>
        <taxon>Vertebrata</taxon>
        <taxon>Euteleostomi</taxon>
        <taxon>Actinopterygii</taxon>
        <taxon>Neopterygii</taxon>
        <taxon>Teleostei</taxon>
        <taxon>Neoteleostei</taxon>
        <taxon>Acanthomorphata</taxon>
        <taxon>Eupercaria</taxon>
        <taxon>Perciformes</taxon>
        <taxon>Cottioidei</taxon>
        <taxon>Cottales</taxon>
        <taxon>Liparidae</taxon>
        <taxon>Liparis</taxon>
    </lineage>
</organism>
<protein>
    <submittedName>
        <fullName evidence="2">Uncharacterized protein</fullName>
    </submittedName>
</protein>